<accession>A0ABS6CF92</accession>
<dbReference type="RefSeq" id="WP_216342613.1">
    <property type="nucleotide sequence ID" value="NZ_JAHLEM010000162.1"/>
</dbReference>
<evidence type="ECO:0000256" key="1">
    <source>
        <dbReference type="SAM" id="MobiDB-lite"/>
    </source>
</evidence>
<sequence>MNPQHRQGAQMVTFGPEWTVTPRVAAGLLGIEHRQVVRLIEDGVLPVQHEGRNRLIELDSLFAYRHRKSGPRQHPATHPADPDKDQEHRHDH</sequence>
<evidence type="ECO:0000313" key="3">
    <source>
        <dbReference type="Proteomes" id="UP000720508"/>
    </source>
</evidence>
<feature type="region of interest" description="Disordered" evidence="1">
    <location>
        <begin position="66"/>
        <end position="92"/>
    </location>
</feature>
<gene>
    <name evidence="2" type="ORF">KN815_16115</name>
</gene>
<comment type="caution">
    <text evidence="2">The sequence shown here is derived from an EMBL/GenBank/DDBJ whole genome shotgun (WGS) entry which is preliminary data.</text>
</comment>
<reference evidence="2 3" key="1">
    <citation type="submission" date="2021-06" db="EMBL/GenBank/DDBJ databases">
        <authorList>
            <person name="Pan X."/>
        </authorList>
    </citation>
    <scope>NUCLEOTIDE SEQUENCE [LARGE SCALE GENOMIC DNA]</scope>
    <source>
        <strain evidence="2 3">4503</strain>
    </source>
</reference>
<protein>
    <submittedName>
        <fullName evidence="2">Helix-turn-helix domain-containing protein</fullName>
    </submittedName>
</protein>
<name>A0ABS6CF92_9ACTN</name>
<evidence type="ECO:0000313" key="2">
    <source>
        <dbReference type="EMBL" id="MBU3865547.1"/>
    </source>
</evidence>
<dbReference type="Proteomes" id="UP000720508">
    <property type="component" value="Unassembled WGS sequence"/>
</dbReference>
<dbReference type="EMBL" id="JAHLEM010000162">
    <property type="protein sequence ID" value="MBU3865547.1"/>
    <property type="molecule type" value="Genomic_DNA"/>
</dbReference>
<keyword evidence="3" id="KW-1185">Reference proteome</keyword>
<organism evidence="2 3">
    <name type="scientific">Streptomyces niphimycinicus</name>
    <dbReference type="NCBI Taxonomy" id="2842201"/>
    <lineage>
        <taxon>Bacteria</taxon>
        <taxon>Bacillati</taxon>
        <taxon>Actinomycetota</taxon>
        <taxon>Actinomycetes</taxon>
        <taxon>Kitasatosporales</taxon>
        <taxon>Streptomycetaceae</taxon>
        <taxon>Streptomyces</taxon>
    </lineage>
</organism>
<feature type="compositionally biased region" description="Basic and acidic residues" evidence="1">
    <location>
        <begin position="80"/>
        <end position="92"/>
    </location>
</feature>
<proteinExistence type="predicted"/>